<sequence>MKIVIIGNSGSGKTWLARELAGRACMPLIHLDEIFWEPGGFDKRRSSESMASLIRDSRLSESWVAEGVFGELAKDYLDDADTFIWLDLPWQICEARLRLRGCESKRHMSRSQSEQGLKDLLDWAAGYYSRGDLRSHEGHKALFDDFRGTKLWIKDEASVAMLLENSPAFQRGTES</sequence>
<dbReference type="InterPro" id="IPR027417">
    <property type="entry name" value="P-loop_NTPase"/>
</dbReference>
<keyword evidence="2" id="KW-1185">Reference proteome</keyword>
<dbReference type="SUPFAM" id="SSF52540">
    <property type="entry name" value="P-loop containing nucleoside triphosphate hydrolases"/>
    <property type="match status" value="1"/>
</dbReference>
<dbReference type="OrthoDB" id="5296079at2"/>
<dbReference type="KEGG" id="nja:NSJP_2546"/>
<name>A0A1W1I7C6_9BACT</name>
<dbReference type="STRING" id="1325564.NSJP_2546"/>
<dbReference type="EMBL" id="LT828648">
    <property type="protein sequence ID" value="SLM48713.1"/>
    <property type="molecule type" value="Genomic_DNA"/>
</dbReference>
<evidence type="ECO:0008006" key="3">
    <source>
        <dbReference type="Google" id="ProtNLM"/>
    </source>
</evidence>
<accession>A0A1W1I7C6</accession>
<proteinExistence type="predicted"/>
<reference evidence="1 2" key="1">
    <citation type="submission" date="2017-03" db="EMBL/GenBank/DDBJ databases">
        <authorList>
            <person name="Afonso C.L."/>
            <person name="Miller P.J."/>
            <person name="Scott M.A."/>
            <person name="Spackman E."/>
            <person name="Goraichik I."/>
            <person name="Dimitrov K.M."/>
            <person name="Suarez D.L."/>
            <person name="Swayne D.E."/>
        </authorList>
    </citation>
    <scope>NUCLEOTIDE SEQUENCE [LARGE SCALE GENOMIC DNA]</scope>
    <source>
        <strain evidence="1">Genome sequencing of Nitrospira japonica strain NJ11</strain>
    </source>
</reference>
<dbReference type="Gene3D" id="3.40.50.300">
    <property type="entry name" value="P-loop containing nucleotide triphosphate hydrolases"/>
    <property type="match status" value="1"/>
</dbReference>
<dbReference type="RefSeq" id="WP_080887053.1">
    <property type="nucleotide sequence ID" value="NZ_LT828648.1"/>
</dbReference>
<dbReference type="AlphaFoldDB" id="A0A1W1I7C6"/>
<protein>
    <recommendedName>
        <fullName evidence="3">Adenylate kinase</fullName>
    </recommendedName>
</protein>
<evidence type="ECO:0000313" key="1">
    <source>
        <dbReference type="EMBL" id="SLM48713.1"/>
    </source>
</evidence>
<dbReference type="Proteomes" id="UP000192042">
    <property type="component" value="Chromosome I"/>
</dbReference>
<gene>
    <name evidence="1" type="ORF">NSJP_2546</name>
</gene>
<dbReference type="PANTHER" id="PTHR37816">
    <property type="entry name" value="YALI0E33011P"/>
    <property type="match status" value="1"/>
</dbReference>
<dbReference type="PANTHER" id="PTHR37816:SF1">
    <property type="entry name" value="TOXIN"/>
    <property type="match status" value="1"/>
</dbReference>
<organism evidence="1 2">
    <name type="scientific">Nitrospira japonica</name>
    <dbReference type="NCBI Taxonomy" id="1325564"/>
    <lineage>
        <taxon>Bacteria</taxon>
        <taxon>Pseudomonadati</taxon>
        <taxon>Nitrospirota</taxon>
        <taxon>Nitrospiria</taxon>
        <taxon>Nitrospirales</taxon>
        <taxon>Nitrospiraceae</taxon>
        <taxon>Nitrospira</taxon>
    </lineage>
</organism>
<dbReference type="InterPro" id="IPR052922">
    <property type="entry name" value="Cytidylate_Kinase-2"/>
</dbReference>
<evidence type="ECO:0000313" key="2">
    <source>
        <dbReference type="Proteomes" id="UP000192042"/>
    </source>
</evidence>